<evidence type="ECO:0000313" key="2">
    <source>
        <dbReference type="EMBL" id="KAF2600296.1"/>
    </source>
</evidence>
<reference evidence="2" key="1">
    <citation type="submission" date="2019-12" db="EMBL/GenBank/DDBJ databases">
        <title>Genome sequencing and annotation of Brassica cretica.</title>
        <authorList>
            <person name="Studholme D.J."/>
            <person name="Sarris P.F."/>
        </authorList>
    </citation>
    <scope>NUCLEOTIDE SEQUENCE</scope>
    <source>
        <strain evidence="2">PFS-001/15</strain>
        <tissue evidence="2">Leaf</tissue>
    </source>
</reference>
<feature type="region of interest" description="Disordered" evidence="1">
    <location>
        <begin position="1"/>
        <end position="53"/>
    </location>
</feature>
<feature type="region of interest" description="Disordered" evidence="1">
    <location>
        <begin position="199"/>
        <end position="258"/>
    </location>
</feature>
<name>A0A8S9L471_BRACR</name>
<feature type="compositionally biased region" description="Basic residues" evidence="1">
    <location>
        <begin position="245"/>
        <end position="258"/>
    </location>
</feature>
<gene>
    <name evidence="2" type="ORF">F2Q68_00011040</name>
</gene>
<feature type="region of interest" description="Disordered" evidence="1">
    <location>
        <begin position="84"/>
        <end position="103"/>
    </location>
</feature>
<organism evidence="2 3">
    <name type="scientific">Brassica cretica</name>
    <name type="common">Mustard</name>
    <dbReference type="NCBI Taxonomy" id="69181"/>
    <lineage>
        <taxon>Eukaryota</taxon>
        <taxon>Viridiplantae</taxon>
        <taxon>Streptophyta</taxon>
        <taxon>Embryophyta</taxon>
        <taxon>Tracheophyta</taxon>
        <taxon>Spermatophyta</taxon>
        <taxon>Magnoliopsida</taxon>
        <taxon>eudicotyledons</taxon>
        <taxon>Gunneridae</taxon>
        <taxon>Pentapetalae</taxon>
        <taxon>rosids</taxon>
        <taxon>malvids</taxon>
        <taxon>Brassicales</taxon>
        <taxon>Brassicaceae</taxon>
        <taxon>Brassiceae</taxon>
        <taxon>Brassica</taxon>
    </lineage>
</organism>
<evidence type="ECO:0000313" key="3">
    <source>
        <dbReference type="Proteomes" id="UP000712281"/>
    </source>
</evidence>
<sequence length="258" mass="27607">MNEKEKENPWFSPDRPAALIPPPTTAGSLPSPLPDPPDPTPIPPTEHFPTLQSTIVSPPLTNKQISRAFETASTVLVEANSETTCASPMAQDPPPTTDCPLTVNSDLLPTTNGSGPMEEASPSTKNTVVVVTRSEPTEEPTPSDVEATTGIEISRVADTTVVIDTLLETIAEATIPTLEAALEDQQTFENDLREILSPEHSTIPESTTNPDNQTSFTATSTLVFSSKSDHDSSPFLPISQSKRPPPIKHKSSLKRPPS</sequence>
<dbReference type="AlphaFoldDB" id="A0A8S9L471"/>
<protein>
    <submittedName>
        <fullName evidence="2">Uncharacterized protein</fullName>
    </submittedName>
</protein>
<feature type="compositionally biased region" description="Polar residues" evidence="1">
    <location>
        <begin position="199"/>
        <end position="226"/>
    </location>
</feature>
<dbReference type="Proteomes" id="UP000712281">
    <property type="component" value="Unassembled WGS sequence"/>
</dbReference>
<feature type="compositionally biased region" description="Pro residues" evidence="1">
    <location>
        <begin position="31"/>
        <end position="46"/>
    </location>
</feature>
<evidence type="ECO:0000256" key="1">
    <source>
        <dbReference type="SAM" id="MobiDB-lite"/>
    </source>
</evidence>
<proteinExistence type="predicted"/>
<accession>A0A8S9L471</accession>
<dbReference type="EMBL" id="QGKW02000717">
    <property type="protein sequence ID" value="KAF2600296.1"/>
    <property type="molecule type" value="Genomic_DNA"/>
</dbReference>
<comment type="caution">
    <text evidence="2">The sequence shown here is derived from an EMBL/GenBank/DDBJ whole genome shotgun (WGS) entry which is preliminary data.</text>
</comment>